<organism evidence="1 2">
    <name type="scientific">Pseudocercospora eumusae</name>
    <dbReference type="NCBI Taxonomy" id="321146"/>
    <lineage>
        <taxon>Eukaryota</taxon>
        <taxon>Fungi</taxon>
        <taxon>Dikarya</taxon>
        <taxon>Ascomycota</taxon>
        <taxon>Pezizomycotina</taxon>
        <taxon>Dothideomycetes</taxon>
        <taxon>Dothideomycetidae</taxon>
        <taxon>Mycosphaerellales</taxon>
        <taxon>Mycosphaerellaceae</taxon>
        <taxon>Pseudocercospora</taxon>
    </lineage>
</organism>
<dbReference type="Proteomes" id="UP000070133">
    <property type="component" value="Unassembled WGS sequence"/>
</dbReference>
<reference evidence="1 2" key="1">
    <citation type="submission" date="2015-07" db="EMBL/GenBank/DDBJ databases">
        <title>Comparative genomics of the Sigatoka disease complex on banana suggests a link between parallel evolutionary changes in Pseudocercospora fijiensis and Pseudocercospora eumusae and increased virulence on the banana host.</title>
        <authorList>
            <person name="Chang T.-C."/>
            <person name="Salvucci A."/>
            <person name="Crous P.W."/>
            <person name="Stergiopoulos I."/>
        </authorList>
    </citation>
    <scope>NUCLEOTIDE SEQUENCE [LARGE SCALE GENOMIC DNA]</scope>
    <source>
        <strain evidence="1 2">CBS 114824</strain>
    </source>
</reference>
<accession>A0A139H2R4</accession>
<dbReference type="EMBL" id="LFZN01000166">
    <property type="protein sequence ID" value="KXS96702.1"/>
    <property type="molecule type" value="Genomic_DNA"/>
</dbReference>
<keyword evidence="2" id="KW-1185">Reference proteome</keyword>
<dbReference type="OrthoDB" id="10636142at2759"/>
<evidence type="ECO:0000313" key="2">
    <source>
        <dbReference type="Proteomes" id="UP000070133"/>
    </source>
</evidence>
<comment type="caution">
    <text evidence="1">The sequence shown here is derived from an EMBL/GenBank/DDBJ whole genome shotgun (WGS) entry which is preliminary data.</text>
</comment>
<evidence type="ECO:0000313" key="1">
    <source>
        <dbReference type="EMBL" id="KXS96702.1"/>
    </source>
</evidence>
<sequence length="166" mass="17719">MSVGWHALATDDLDLTSQPALVEMLDVDGTTGECCEKVNLSVVEQVVALSLETWVWLLLDLELNVARLYTRHLVTLAPEVDFGAALHTTVDVHVQNLAFDDSLLAVALLALVLLSDGLTLTIAVRADGLESLDHGTHLAHHGLHSLSITSCTCLDSALLTTAALAF</sequence>
<gene>
    <name evidence="1" type="ORF">AC578_9443</name>
</gene>
<proteinExistence type="predicted"/>
<protein>
    <submittedName>
        <fullName evidence="1">Uncharacterized protein</fullName>
    </submittedName>
</protein>
<dbReference type="AlphaFoldDB" id="A0A139H2R4"/>
<name>A0A139H2R4_9PEZI</name>